<dbReference type="AlphaFoldDB" id="A0A0E9LWF0"/>
<feature type="signal peptide" evidence="2">
    <location>
        <begin position="1"/>
        <end position="23"/>
    </location>
</feature>
<feature type="domain" description="SusD-like N-terminal" evidence="3">
    <location>
        <begin position="88"/>
        <end position="170"/>
    </location>
</feature>
<dbReference type="GO" id="GO:0009279">
    <property type="term" value="C:cell outer membrane"/>
    <property type="evidence" value="ECO:0007669"/>
    <property type="project" value="UniProtKB-SubCell"/>
</dbReference>
<feature type="chain" id="PRO_5002428568" description="SusD-like N-terminal domain-containing protein" evidence="2">
    <location>
        <begin position="24"/>
        <end position="620"/>
    </location>
</feature>
<dbReference type="EMBL" id="BAZW01000009">
    <property type="protein sequence ID" value="GAO29446.1"/>
    <property type="molecule type" value="Genomic_DNA"/>
</dbReference>
<dbReference type="SUPFAM" id="SSF48452">
    <property type="entry name" value="TPR-like"/>
    <property type="match status" value="1"/>
</dbReference>
<sequence length="620" mass="71162">MKNIKSIATGVLLSLLAVAGFSACSDMLEVDPADVLTEDEFYRDKFDADAAIRGLYGKLFDLGPQFVVLNELRADLMDVTVNADHHLREISNHEEVSADNPWVDPKPFYSLINNCNNVIENLDRMLVELKLDEEAYNARISDVYVLRSWLYYQLVLHYGEVPYITEPVETFEDLEDINAGNAPVLGVEAMMAQLMSDIGQNVPSMGTYTDESMYRVIDGFHTRTMFIDRMFFYADLLLWMGEYQQSALIYKMIMERHHGGYGGYNEFDQYKLPFWNAAASDNPGSSKYNSGYLRYFDSDLSSVVNFWPLMFEDYGDANYYGEWIWILNYHRHYEPSPFYDLFSHLHGDYKLKPSENIIKDWNSQTQANGFLGDFRGYMEDVFGNTGSYQMVGNDPVITKFTAEFDELNPLERPGRLPLLRAAGLHLRYAEAANRAGQTYLASAFLNNGVRAAYPGSDMYAGNDYTYRNISYETDVYGNIVYEYILEDDVVVDSTMNLLPSPFDFDARQTSDGDIPSIYRGEWHRGIGVRGRVRMAPIQLPTDEDPMLFLEEQIIEESGRELAFEGQRWADLVRIAIRRGDNAFLADRIAEKFIEAGEPGNAEEVRSRLMNRDNWFLPLQR</sequence>
<dbReference type="PROSITE" id="PS51257">
    <property type="entry name" value="PROKAR_LIPOPROTEIN"/>
    <property type="match status" value="1"/>
</dbReference>
<dbReference type="InterPro" id="IPR011990">
    <property type="entry name" value="TPR-like_helical_dom_sf"/>
</dbReference>
<accession>A0A0E9LWF0</accession>
<gene>
    <name evidence="4" type="ORF">JCM15548_11633</name>
</gene>
<comment type="caution">
    <text evidence="4">The sequence shown here is derived from an EMBL/GenBank/DDBJ whole genome shotgun (WGS) entry which is preliminary data.</text>
</comment>
<dbReference type="InterPro" id="IPR033985">
    <property type="entry name" value="SusD-like_N"/>
</dbReference>
<keyword evidence="1" id="KW-0175">Coiled coil</keyword>
<dbReference type="Proteomes" id="UP000032900">
    <property type="component" value="Unassembled WGS sequence"/>
</dbReference>
<proteinExistence type="predicted"/>
<feature type="coiled-coil region" evidence="1">
    <location>
        <begin position="112"/>
        <end position="139"/>
    </location>
</feature>
<protein>
    <recommendedName>
        <fullName evidence="3">SusD-like N-terminal domain-containing protein</fullName>
    </recommendedName>
</protein>
<evidence type="ECO:0000313" key="5">
    <source>
        <dbReference type="Proteomes" id="UP000032900"/>
    </source>
</evidence>
<dbReference type="OrthoDB" id="5694214at2"/>
<evidence type="ECO:0000256" key="1">
    <source>
        <dbReference type="SAM" id="Coils"/>
    </source>
</evidence>
<dbReference type="STRING" id="1236989.JCM15548_11633"/>
<name>A0A0E9LWF0_9BACT</name>
<reference evidence="4 5" key="1">
    <citation type="journal article" date="2015" name="Microbes Environ.">
        <title>Distribution and evolution of nitrogen fixation genes in the phylum bacteroidetes.</title>
        <authorList>
            <person name="Inoue J."/>
            <person name="Oshima K."/>
            <person name="Suda W."/>
            <person name="Sakamoto M."/>
            <person name="Iino T."/>
            <person name="Noda S."/>
            <person name="Hongoh Y."/>
            <person name="Hattori M."/>
            <person name="Ohkuma M."/>
        </authorList>
    </citation>
    <scope>NUCLEOTIDE SEQUENCE [LARGE SCALE GENOMIC DNA]</scope>
    <source>
        <strain evidence="4">JCM 15548</strain>
    </source>
</reference>
<organism evidence="4 5">
    <name type="scientific">Geofilum rubicundum JCM 15548</name>
    <dbReference type="NCBI Taxonomy" id="1236989"/>
    <lineage>
        <taxon>Bacteria</taxon>
        <taxon>Pseudomonadati</taxon>
        <taxon>Bacteroidota</taxon>
        <taxon>Bacteroidia</taxon>
        <taxon>Marinilabiliales</taxon>
        <taxon>Marinilabiliaceae</taxon>
        <taxon>Geofilum</taxon>
    </lineage>
</organism>
<keyword evidence="5" id="KW-1185">Reference proteome</keyword>
<evidence type="ECO:0000313" key="4">
    <source>
        <dbReference type="EMBL" id="GAO29446.1"/>
    </source>
</evidence>
<evidence type="ECO:0000259" key="3">
    <source>
        <dbReference type="Pfam" id="PF14322"/>
    </source>
</evidence>
<dbReference type="Gene3D" id="1.25.40.390">
    <property type="match status" value="1"/>
</dbReference>
<evidence type="ECO:0000256" key="2">
    <source>
        <dbReference type="SAM" id="SignalP"/>
    </source>
</evidence>
<keyword evidence="2" id="KW-0732">Signal</keyword>
<dbReference type="Pfam" id="PF14322">
    <property type="entry name" value="SusD-like_3"/>
    <property type="match status" value="1"/>
</dbReference>
<dbReference type="RefSeq" id="WP_062123769.1">
    <property type="nucleotide sequence ID" value="NZ_BAZW01000009.1"/>
</dbReference>